<sequence length="520" mass="58095">MEIERGNILVAARFVVRELLDYVSTHQLAVVNYDVECENSTNLSTITSRLLCIIECGICHGLAPAAARSSKPVTSIPLPNPWPIISHANIGCRSLVDSVCLFDDIKTGLGRTRLWIRHALMSNLDVIDYRPCIRPLVDASSPCEPPSQTELEARLSAVIEQKTSRVEKLTADLADVTNQKAALESSNADYAAKVSELENRNSRLSNLLVKQSREVQNDLELVRETFKHSNLSLDNQNSELEKRLAEENKRRLVTHSDNEGFLAEQRRQNADLVALNREFSLKLSNVTGELEASHKLTTDLQEKIEGMSTVIGTMDERFTELKESKCAMEQALREAIDRANRADRLCVQLQTDLQANQEFTQNLQAQLDEVCTDYASVAALQENLDRKSQTLRERDAIIAELQTRCSEQEAGLAEMAAQVQSAQLRADRVTEQLRHLQTAQWKHDGEVHACTQCATPFSIARRKVRSWVVWNPTVASFGPPGGGGKGGTSRVVHPLANPPRTPTILENLYWLGRNRCIEVL</sequence>
<organism evidence="3">
    <name type="scientific">Mesocestoides corti</name>
    <name type="common">Flatworm</name>
    <dbReference type="NCBI Taxonomy" id="53468"/>
    <lineage>
        <taxon>Eukaryota</taxon>
        <taxon>Metazoa</taxon>
        <taxon>Spiralia</taxon>
        <taxon>Lophotrochozoa</taxon>
        <taxon>Platyhelminthes</taxon>
        <taxon>Cestoda</taxon>
        <taxon>Eucestoda</taxon>
        <taxon>Cyclophyllidea</taxon>
        <taxon>Mesocestoididae</taxon>
        <taxon>Mesocestoides</taxon>
    </lineage>
</organism>
<evidence type="ECO:0000256" key="1">
    <source>
        <dbReference type="ARBA" id="ARBA00023054"/>
    </source>
</evidence>
<protein>
    <submittedName>
        <fullName evidence="3">RUN domain-containing protein</fullName>
    </submittedName>
</protein>
<dbReference type="PANTHER" id="PTHR45956">
    <property type="entry name" value="RUN AND FYVE DOMAIN-CONTAINING PROTEIN 2-LIKE PROTEIN"/>
    <property type="match status" value="1"/>
</dbReference>
<dbReference type="InterPro" id="IPR037213">
    <property type="entry name" value="Run_dom_sf"/>
</dbReference>
<name>A0A5K3FPX7_MESCO</name>
<dbReference type="AlphaFoldDB" id="A0A5K3FPX7"/>
<keyword evidence="1 2" id="KW-0175">Coiled coil</keyword>
<feature type="coiled-coil region" evidence="2">
    <location>
        <begin position="159"/>
        <end position="250"/>
    </location>
</feature>
<reference evidence="3" key="1">
    <citation type="submission" date="2019-11" db="UniProtKB">
        <authorList>
            <consortium name="WormBaseParasite"/>
        </authorList>
    </citation>
    <scope>IDENTIFICATION</scope>
</reference>
<evidence type="ECO:0000313" key="3">
    <source>
        <dbReference type="WBParaSite" id="MCU_010121-RA"/>
    </source>
</evidence>
<accession>A0A5K3FPX7</accession>
<dbReference type="Gene3D" id="1.20.58.900">
    <property type="match status" value="1"/>
</dbReference>
<dbReference type="InterPro" id="IPR047335">
    <property type="entry name" value="RUFY1-3"/>
</dbReference>
<evidence type="ECO:0000256" key="2">
    <source>
        <dbReference type="SAM" id="Coils"/>
    </source>
</evidence>
<dbReference type="WBParaSite" id="MCU_010121-RA">
    <property type="protein sequence ID" value="MCU_010121-RA"/>
    <property type="gene ID" value="MCU_010121"/>
</dbReference>
<dbReference type="Gene3D" id="1.10.287.1490">
    <property type="match status" value="1"/>
</dbReference>
<proteinExistence type="predicted"/>
<dbReference type="PANTHER" id="PTHR45956:SF6">
    <property type="entry name" value="RUN DOMAIN-CONTAINING PROTEIN"/>
    <property type="match status" value="1"/>
</dbReference>
<feature type="coiled-coil region" evidence="2">
    <location>
        <begin position="398"/>
        <end position="439"/>
    </location>
</feature>
<dbReference type="SUPFAM" id="SSF140741">
    <property type="entry name" value="RUN domain-like"/>
    <property type="match status" value="1"/>
</dbReference>